<keyword evidence="2" id="KW-1185">Reference proteome</keyword>
<proteinExistence type="predicted"/>
<dbReference type="Proteomes" id="UP001596513">
    <property type="component" value="Unassembled WGS sequence"/>
</dbReference>
<accession>A0ABW2UFF4</accession>
<dbReference type="RefSeq" id="WP_380207112.1">
    <property type="nucleotide sequence ID" value="NZ_JBHTEK010000006.1"/>
</dbReference>
<evidence type="ECO:0008006" key="3">
    <source>
        <dbReference type="Google" id="ProtNLM"/>
    </source>
</evidence>
<name>A0ABW2UFF4_9BACT</name>
<reference evidence="2" key="1">
    <citation type="journal article" date="2019" name="Int. J. Syst. Evol. Microbiol.">
        <title>The Global Catalogue of Microorganisms (GCM) 10K type strain sequencing project: providing services to taxonomists for standard genome sequencing and annotation.</title>
        <authorList>
            <consortium name="The Broad Institute Genomics Platform"/>
            <consortium name="The Broad Institute Genome Sequencing Center for Infectious Disease"/>
            <person name="Wu L."/>
            <person name="Ma J."/>
        </authorList>
    </citation>
    <scope>NUCLEOTIDE SEQUENCE [LARGE SCALE GENOMIC DNA]</scope>
    <source>
        <strain evidence="2">JCM 19635</strain>
    </source>
</reference>
<protein>
    <recommendedName>
        <fullName evidence="3">Lipoprotein</fullName>
    </recommendedName>
</protein>
<evidence type="ECO:0000313" key="2">
    <source>
        <dbReference type="Proteomes" id="UP001596513"/>
    </source>
</evidence>
<sequence>MKVALFTFLLGLVACGDPGNGPAPAPPVTPEAHTHTLELSYWLASYGDASQLPATAPLITVVLRPVLPGPSGFANYQPEQTLLRLQDVSTDVKKVKLPDLTTYAPGQTTLLLATVTVPAVPGMGPGLGYYV</sequence>
<comment type="caution">
    <text evidence="1">The sequence shown here is derived from an EMBL/GenBank/DDBJ whole genome shotgun (WGS) entry which is preliminary data.</text>
</comment>
<organism evidence="1 2">
    <name type="scientific">Hymenobacter humi</name>
    <dbReference type="NCBI Taxonomy" id="1411620"/>
    <lineage>
        <taxon>Bacteria</taxon>
        <taxon>Pseudomonadati</taxon>
        <taxon>Bacteroidota</taxon>
        <taxon>Cytophagia</taxon>
        <taxon>Cytophagales</taxon>
        <taxon>Hymenobacteraceae</taxon>
        <taxon>Hymenobacter</taxon>
    </lineage>
</organism>
<gene>
    <name evidence="1" type="ORF">ACFQT0_30050</name>
</gene>
<dbReference type="PROSITE" id="PS51257">
    <property type="entry name" value="PROKAR_LIPOPROTEIN"/>
    <property type="match status" value="1"/>
</dbReference>
<dbReference type="EMBL" id="JBHTEK010000006">
    <property type="protein sequence ID" value="MFC7671166.1"/>
    <property type="molecule type" value="Genomic_DNA"/>
</dbReference>
<evidence type="ECO:0000313" key="1">
    <source>
        <dbReference type="EMBL" id="MFC7671166.1"/>
    </source>
</evidence>